<sequence length="394" mass="43225">MILAVGLGHHTREPRSSTLPADHSIGNMPAFQAAVEAGRKAAEQGSFVLFGITPTAPATGYGYIQCGDSLDDPRICQVLGFKEKRDAGTAEAYVASGAYAWNSGIFLLPARRFLEELGRLAPQMLQACTQAVDKAATDLDFLRLDPASFEQVPDISIDYAVMEKTPHAVVVPVDCTWSDIGAWSALWELAAKDQDSTVTLGDVVALDSQGCYIRSDGPLVATVGIKDLIIVATQDAVLVTPKDRDQDVKKLVDRLKATGHSSAVQTPRVHRPWGFYQSLHTGDRFQVKRITVAPGEKLSLQKHYHRAEHWVVVNGTALVTRDEEQILLRENESVYLPLGCVHRLENPGRVPLNLIEVQSGAYLGEDDIVRIEDVYARDSNDGFERQRLTGIVTR</sequence>
<comment type="caution">
    <text evidence="12">The sequence shown here is derived from an EMBL/GenBank/DDBJ whole genome shotgun (WGS) entry which is preliminary data.</text>
</comment>
<dbReference type="InterPro" id="IPR006375">
    <property type="entry name" value="Man1P_GuaTrfase/Man6P_Isoase"/>
</dbReference>
<evidence type="ECO:0000259" key="11">
    <source>
        <dbReference type="Pfam" id="PF22640"/>
    </source>
</evidence>
<keyword evidence="3 12" id="KW-0548">Nucleotidyltransferase</keyword>
<dbReference type="EMBL" id="JAELXT010000026">
    <property type="protein sequence ID" value="MBJ6127541.1"/>
    <property type="molecule type" value="Genomic_DNA"/>
</dbReference>
<dbReference type="CDD" id="cd02213">
    <property type="entry name" value="cupin_PMI_typeII_C"/>
    <property type="match status" value="1"/>
</dbReference>
<dbReference type="SUPFAM" id="SSF51182">
    <property type="entry name" value="RmlC-like cupins"/>
    <property type="match status" value="1"/>
</dbReference>
<feature type="region of interest" description="Disordered" evidence="8">
    <location>
        <begin position="1"/>
        <end position="22"/>
    </location>
</feature>
<comment type="similarity">
    <text evidence="1 7">Belongs to the mannose-6-phosphate isomerase type 2 family.</text>
</comment>
<keyword evidence="12" id="KW-0413">Isomerase</keyword>
<evidence type="ECO:0000256" key="8">
    <source>
        <dbReference type="SAM" id="MobiDB-lite"/>
    </source>
</evidence>
<keyword evidence="13" id="KW-1185">Reference proteome</keyword>
<dbReference type="Proteomes" id="UP000620670">
    <property type="component" value="Unassembled WGS sequence"/>
</dbReference>
<evidence type="ECO:0000256" key="3">
    <source>
        <dbReference type="ARBA" id="ARBA00022695"/>
    </source>
</evidence>
<dbReference type="PANTHER" id="PTHR46390:SF1">
    <property type="entry name" value="MANNOSE-1-PHOSPHATE GUANYLYLTRANSFERASE"/>
    <property type="match status" value="1"/>
</dbReference>
<evidence type="ECO:0000256" key="1">
    <source>
        <dbReference type="ARBA" id="ARBA00006115"/>
    </source>
</evidence>
<reference evidence="13" key="1">
    <citation type="submission" date="2020-12" db="EMBL/GenBank/DDBJ databases">
        <title>Hymenobacter sp.</title>
        <authorList>
            <person name="Kim M.K."/>
        </authorList>
    </citation>
    <scope>NUCLEOTIDE SEQUENCE [LARGE SCALE GENOMIC DNA]</scope>
    <source>
        <strain evidence="13">BT325</strain>
    </source>
</reference>
<dbReference type="RefSeq" id="WP_199050759.1">
    <property type="nucleotide sequence ID" value="NZ_JAELXT010000026.1"/>
</dbReference>
<evidence type="ECO:0000313" key="12">
    <source>
        <dbReference type="EMBL" id="MBJ6127541.1"/>
    </source>
</evidence>
<proteinExistence type="inferred from homology"/>
<evidence type="ECO:0000256" key="5">
    <source>
        <dbReference type="ARBA" id="ARBA00023134"/>
    </source>
</evidence>
<evidence type="ECO:0000256" key="2">
    <source>
        <dbReference type="ARBA" id="ARBA00012387"/>
    </source>
</evidence>
<evidence type="ECO:0000256" key="7">
    <source>
        <dbReference type="RuleBase" id="RU004190"/>
    </source>
</evidence>
<dbReference type="GO" id="GO:0004475">
    <property type="term" value="F:mannose-1-phosphate guanylyltransferase (GTP) activity"/>
    <property type="evidence" value="ECO:0007669"/>
    <property type="project" value="UniProtKB-EC"/>
</dbReference>
<gene>
    <name evidence="12" type="ORF">JAO75_19245</name>
</gene>
<protein>
    <recommendedName>
        <fullName evidence="2">mannose-1-phosphate guanylyltransferase</fullName>
        <ecNumber evidence="2">2.7.7.13</ecNumber>
    </recommendedName>
</protein>
<feature type="domain" description="Nucleotidyl transferase" evidence="9">
    <location>
        <begin position="18"/>
        <end position="195"/>
    </location>
</feature>
<evidence type="ECO:0000259" key="9">
    <source>
        <dbReference type="Pfam" id="PF00483"/>
    </source>
</evidence>
<dbReference type="InterPro" id="IPR014710">
    <property type="entry name" value="RmlC-like_jellyroll"/>
</dbReference>
<dbReference type="Gene3D" id="2.60.120.10">
    <property type="entry name" value="Jelly Rolls"/>
    <property type="match status" value="1"/>
</dbReference>
<dbReference type="Gene3D" id="3.90.550.10">
    <property type="entry name" value="Spore Coat Polysaccharide Biosynthesis Protein SpsA, Chain A"/>
    <property type="match status" value="1"/>
</dbReference>
<organism evidence="12 13">
    <name type="scientific">Microvirga splendida</name>
    <dbReference type="NCBI Taxonomy" id="2795727"/>
    <lineage>
        <taxon>Bacteria</taxon>
        <taxon>Pseudomonadati</taxon>
        <taxon>Pseudomonadota</taxon>
        <taxon>Alphaproteobacteria</taxon>
        <taxon>Hyphomicrobiales</taxon>
        <taxon>Methylobacteriaceae</taxon>
        <taxon>Microvirga</taxon>
    </lineage>
</organism>
<keyword evidence="5" id="KW-0342">GTP-binding</keyword>
<comment type="catalytic activity">
    <reaction evidence="6">
        <text>alpha-D-mannose 1-phosphate + GTP + H(+) = GDP-alpha-D-mannose + diphosphate</text>
        <dbReference type="Rhea" id="RHEA:15229"/>
        <dbReference type="ChEBI" id="CHEBI:15378"/>
        <dbReference type="ChEBI" id="CHEBI:33019"/>
        <dbReference type="ChEBI" id="CHEBI:37565"/>
        <dbReference type="ChEBI" id="CHEBI:57527"/>
        <dbReference type="ChEBI" id="CHEBI:58409"/>
        <dbReference type="EC" id="2.7.7.13"/>
    </reaction>
</comment>
<dbReference type="EC" id="2.7.7.13" evidence="2"/>
<dbReference type="InterPro" id="IPR054566">
    <property type="entry name" value="ManC/GMP-like_b-helix"/>
</dbReference>
<dbReference type="Pfam" id="PF00483">
    <property type="entry name" value="NTP_transferase"/>
    <property type="match status" value="1"/>
</dbReference>
<dbReference type="InterPro" id="IPR051161">
    <property type="entry name" value="Mannose-6P_isomerase_type2"/>
</dbReference>
<evidence type="ECO:0000313" key="13">
    <source>
        <dbReference type="Proteomes" id="UP000620670"/>
    </source>
</evidence>
<feature type="domain" description="Mannose-6-phosphate isomerase type II C-terminal" evidence="10">
    <location>
        <begin position="265"/>
        <end position="373"/>
    </location>
</feature>
<dbReference type="InterPro" id="IPR029044">
    <property type="entry name" value="Nucleotide-diphossugar_trans"/>
</dbReference>
<dbReference type="InterPro" id="IPR005835">
    <property type="entry name" value="NTP_transferase_dom"/>
</dbReference>
<keyword evidence="12" id="KW-0808">Transferase</keyword>
<evidence type="ECO:0000256" key="4">
    <source>
        <dbReference type="ARBA" id="ARBA00022741"/>
    </source>
</evidence>
<dbReference type="PANTHER" id="PTHR46390">
    <property type="entry name" value="MANNOSE-1-PHOSPHATE GUANYLYLTRANSFERASE"/>
    <property type="match status" value="1"/>
</dbReference>
<accession>A0ABS0Y5F3</accession>
<dbReference type="InterPro" id="IPR001538">
    <property type="entry name" value="Man6P_isomerase-2_C"/>
</dbReference>
<dbReference type="NCBIfam" id="TIGR01479">
    <property type="entry name" value="GMP_PMI"/>
    <property type="match status" value="1"/>
</dbReference>
<name>A0ABS0Y5F3_9HYPH</name>
<dbReference type="GO" id="GO:0004476">
    <property type="term" value="F:mannose-6-phosphate isomerase activity"/>
    <property type="evidence" value="ECO:0007669"/>
    <property type="project" value="UniProtKB-EC"/>
</dbReference>
<evidence type="ECO:0000256" key="6">
    <source>
        <dbReference type="ARBA" id="ARBA00047343"/>
    </source>
</evidence>
<dbReference type="InterPro" id="IPR011051">
    <property type="entry name" value="RmlC_Cupin_sf"/>
</dbReference>
<dbReference type="Pfam" id="PF01050">
    <property type="entry name" value="MannoseP_isomer"/>
    <property type="match status" value="1"/>
</dbReference>
<feature type="domain" description="MannoseP isomerase/GMP-like beta-helix" evidence="11">
    <location>
        <begin position="201"/>
        <end position="255"/>
    </location>
</feature>
<evidence type="ECO:0000259" key="10">
    <source>
        <dbReference type="Pfam" id="PF01050"/>
    </source>
</evidence>
<dbReference type="Pfam" id="PF22640">
    <property type="entry name" value="ManC_GMP_beta-helix"/>
    <property type="match status" value="1"/>
</dbReference>
<keyword evidence="4" id="KW-0547">Nucleotide-binding</keyword>